<name>A0ABW7TD94_9ACTN</name>
<dbReference type="EMBL" id="JBIRRB010000011">
    <property type="protein sequence ID" value="MFI0914364.1"/>
    <property type="molecule type" value="Genomic_DNA"/>
</dbReference>
<evidence type="ECO:0000313" key="1">
    <source>
        <dbReference type="EMBL" id="MFI0914364.1"/>
    </source>
</evidence>
<sequence length="96" mass="10710">MTGQPIEARCDHCKQPRSLFLYKPDCGLHLGNGAFTCPWCSIERQPLLCTSCWSAHKEREDNDPALIAEEETWEKICAANRAYAARQAAQSEGGAR</sequence>
<reference evidence="1 2" key="1">
    <citation type="submission" date="2024-10" db="EMBL/GenBank/DDBJ databases">
        <title>The Natural Products Discovery Center: Release of the First 8490 Sequenced Strains for Exploring Actinobacteria Biosynthetic Diversity.</title>
        <authorList>
            <person name="Kalkreuter E."/>
            <person name="Kautsar S.A."/>
            <person name="Yang D."/>
            <person name="Bader C.D."/>
            <person name="Teijaro C.N."/>
            <person name="Fluegel L."/>
            <person name="Davis C.M."/>
            <person name="Simpson J.R."/>
            <person name="Lauterbach L."/>
            <person name="Steele A.D."/>
            <person name="Gui C."/>
            <person name="Meng S."/>
            <person name="Li G."/>
            <person name="Viehrig K."/>
            <person name="Ye F."/>
            <person name="Su P."/>
            <person name="Kiefer A.F."/>
            <person name="Nichols A."/>
            <person name="Cepeda A.J."/>
            <person name="Yan W."/>
            <person name="Fan B."/>
            <person name="Jiang Y."/>
            <person name="Adhikari A."/>
            <person name="Zheng C.-J."/>
            <person name="Schuster L."/>
            <person name="Cowan T.M."/>
            <person name="Smanski M.J."/>
            <person name="Chevrette M.G."/>
            <person name="De Carvalho L.P.S."/>
            <person name="Shen B."/>
        </authorList>
    </citation>
    <scope>NUCLEOTIDE SEQUENCE [LARGE SCALE GENOMIC DNA]</scope>
    <source>
        <strain evidence="1 2">NPDC020979</strain>
    </source>
</reference>
<comment type="caution">
    <text evidence="1">The sequence shown here is derived from an EMBL/GenBank/DDBJ whole genome shotgun (WGS) entry which is preliminary data.</text>
</comment>
<proteinExistence type="predicted"/>
<dbReference type="RefSeq" id="WP_397614354.1">
    <property type="nucleotide sequence ID" value="NZ_JBIRRB010000011.1"/>
</dbReference>
<organism evidence="1 2">
    <name type="scientific">Streptomyces abikoensis</name>
    <dbReference type="NCBI Taxonomy" id="97398"/>
    <lineage>
        <taxon>Bacteria</taxon>
        <taxon>Bacillati</taxon>
        <taxon>Actinomycetota</taxon>
        <taxon>Actinomycetes</taxon>
        <taxon>Kitasatosporales</taxon>
        <taxon>Streptomycetaceae</taxon>
        <taxon>Streptomyces</taxon>
    </lineage>
</organism>
<gene>
    <name evidence="1" type="ORF">ACH4TF_28490</name>
</gene>
<accession>A0ABW7TD94</accession>
<keyword evidence="2" id="KW-1185">Reference proteome</keyword>
<protein>
    <submittedName>
        <fullName evidence="1">Uncharacterized protein</fullName>
    </submittedName>
</protein>
<dbReference type="Proteomes" id="UP001611162">
    <property type="component" value="Unassembled WGS sequence"/>
</dbReference>
<evidence type="ECO:0000313" key="2">
    <source>
        <dbReference type="Proteomes" id="UP001611162"/>
    </source>
</evidence>